<evidence type="ECO:0000256" key="15">
    <source>
        <dbReference type="ARBA" id="ARBA00047984"/>
    </source>
</evidence>
<evidence type="ECO:0000313" key="19">
    <source>
        <dbReference type="RefSeq" id="XP_015591096.1"/>
    </source>
</evidence>
<dbReference type="CTD" id="41919"/>
<evidence type="ECO:0000256" key="2">
    <source>
        <dbReference type="ARBA" id="ARBA00008792"/>
    </source>
</evidence>
<dbReference type="PROSITE" id="PS00028">
    <property type="entry name" value="ZINC_FINGER_C2H2_1"/>
    <property type="match status" value="1"/>
</dbReference>
<dbReference type="Gene3D" id="3.40.50.300">
    <property type="entry name" value="P-loop containing nucleotide triphosphate hydrolases"/>
    <property type="match status" value="2"/>
</dbReference>
<dbReference type="InterPro" id="IPR027417">
    <property type="entry name" value="P-loop_NTPase"/>
</dbReference>
<keyword evidence="12" id="KW-0744">Spermatogenesis</keyword>
<dbReference type="Pfam" id="PF00567">
    <property type="entry name" value="TUDOR"/>
    <property type="match status" value="1"/>
</dbReference>
<dbReference type="GO" id="GO:0030154">
    <property type="term" value="P:cell differentiation"/>
    <property type="evidence" value="ECO:0007669"/>
    <property type="project" value="UniProtKB-KW"/>
</dbReference>
<protein>
    <recommendedName>
        <fullName evidence="4">Probable ATP-dependent RNA helicase spindle-E</fullName>
        <ecNumber evidence="3">3.6.4.13</ecNumber>
    </recommendedName>
</protein>
<evidence type="ECO:0000256" key="6">
    <source>
        <dbReference type="ARBA" id="ARBA00022490"/>
    </source>
</evidence>
<keyword evidence="13" id="KW-0943">RNA-mediated gene silencing</keyword>
<evidence type="ECO:0000256" key="10">
    <source>
        <dbReference type="ARBA" id="ARBA00022806"/>
    </source>
</evidence>
<keyword evidence="6" id="KW-0963">Cytoplasm</keyword>
<sequence length="1453" mass="165892">MARIMDPLGLYHLRKSVKDHVLPGRRSRTIQNDPSALDKASVSHVRVPESGTEYAESYIKEEERMLLQTPNSMASTMEEATNLETVSIGTIPTVNEISDEQLNKIYKTYNFAYRPKSNLTIVSMKDHIVSMIETYPVVIIQGPTGCGKTTQVPQFILDSCCRKKVHCNIIVTQPRRIAAMSIAKRVAEERQWPLGSLVGFKVGMVNNTSTDTRLTYCTSGVLLQKLINNKNMLDYTHVILDEVHERDKDMDFLLLVIRKLLRTNSRTVKVILMSATFNVTKFAEYYSSPIGNKLVPAPIIDITKKNYYNVNIYYLCQMQQLGALPAISEEDPQVTLEMMNFCISLVLILDQLDKNSEDAELKEGGSYNRHVILIFLPGIHEIEEMHNILMSEKHEQSKWDVVVLHSSITNEEQQRIFEKPPTGYRRIILSTNIAESSITVPDVKYVIDFCLTKQLVTDPLTNFQCLELVWASKANCDQRAGRTGRVMDGRVYRIVTKSFFENCLPEEGAPEMLRAPLEHLVLNAKCLDMGEPKAILALSLDPPDLSNLERTVLILKEAGALLHNSDDLRRLDGDLSDLGRIMACLPMDIHIAKLIALGHVFSVLHDTIIIGASMAVKNMFSSPFQGKLDAYNAKLAWALNTNSDCLAFLNVYNVWTRRKAMRHITSNAAEKSWAQRQFIQIRVLREVEALVQDITLRLKRVGIVETVGLNKVIWKDIDRHFILKVVIAGAFYPNYFVRRIPIDGSNEYEAIKVLGGLDPTNTVYLQGWPTTQPGALYARRILDAMKPCLTQSEESMKISFDGSSRIYVQFGKDQTPVDQEEQRTATVPGKVCLSVYKAIKLRQLFPNLPIPVLNEKLSNEKAAALNLNERSYNSFIQKNKEQKDPPYVHAVRPILPGFDNSYIALEIVNIVDPGHFWAHVKDNDLFNTVREIEAYINSHKEDLKPFLTNPEIGSLVIAPYRDTSDMKNYRAIVKSYSMKARDLIAEILFVDYGDTVHIRWTDLRHLENWNGIDAVPALAFECVLCNICPSAQHNYSDEEWSKEARNEFYRLITGNYQLYGKIYSVVNSIVSLELICVDTKMSTTSVNQVLIENNYATHKEENYLSRANHELREKYTEMTTEQQRYYERLQYSQSYTPNYYPEPPSVADCHSTVTLRGPFSPLEMELIHLPYIGRSKRAKIDWSSVNSVLLDTNPENPQERLLVAGTVSQSANGDRLILRNTTLLPSIPGLTALIALLFAPQMELRRNYSGTHYTGALCGLGYDHRRKSSLFPEHDMQIMFDVEISLDDLQDINILRHWMNIGIHVNKDFTDCVNMDEMAVCQNKIKRSFEKVIEKTRKSLNPDLDCRMECLFGKWNLYDDSELLQPGNLNMTRNNIYNLHCALELLQQDDKKEQMLIHVATLRSLASKDVHEVKEEILCKLCSKQVYGVMQLRNHLFSAEHRQQEENMGIFNY</sequence>
<dbReference type="Gene3D" id="1.20.120.1080">
    <property type="match status" value="1"/>
</dbReference>
<dbReference type="SUPFAM" id="SSF52540">
    <property type="entry name" value="P-loop containing nucleoside triphosphate hydrolases"/>
    <property type="match status" value="1"/>
</dbReference>
<dbReference type="PANTHER" id="PTHR18934:SF113">
    <property type="entry name" value="ATP-DEPENDENT RNA HELICASE TDRD9"/>
    <property type="match status" value="1"/>
</dbReference>
<evidence type="ECO:0000256" key="8">
    <source>
        <dbReference type="ARBA" id="ARBA00022782"/>
    </source>
</evidence>
<dbReference type="RefSeq" id="XP_015591097.1">
    <property type="nucleotide sequence ID" value="XM_015735611.2"/>
</dbReference>
<evidence type="ECO:0000256" key="13">
    <source>
        <dbReference type="ARBA" id="ARBA00023158"/>
    </source>
</evidence>
<dbReference type="GO" id="GO:0007283">
    <property type="term" value="P:spermatogenesis"/>
    <property type="evidence" value="ECO:0007669"/>
    <property type="project" value="UniProtKB-KW"/>
</dbReference>
<evidence type="ECO:0000256" key="5">
    <source>
        <dbReference type="ARBA" id="ARBA00022473"/>
    </source>
</evidence>
<dbReference type="SMART" id="SM00487">
    <property type="entry name" value="DEXDc"/>
    <property type="match status" value="1"/>
</dbReference>
<dbReference type="Pfam" id="PF00270">
    <property type="entry name" value="DEAD"/>
    <property type="match status" value="1"/>
</dbReference>
<evidence type="ECO:0000313" key="18">
    <source>
        <dbReference type="Proteomes" id="UP000694920"/>
    </source>
</evidence>
<evidence type="ECO:0000259" key="16">
    <source>
        <dbReference type="PROSITE" id="PS51192"/>
    </source>
</evidence>
<dbReference type="GO" id="GO:0031047">
    <property type="term" value="P:regulatory ncRNA-mediated gene silencing"/>
    <property type="evidence" value="ECO:0007669"/>
    <property type="project" value="UniProtKB-KW"/>
</dbReference>
<feature type="domain" description="Helicase C-terminal" evidence="17">
    <location>
        <begin position="360"/>
        <end position="535"/>
    </location>
</feature>
<dbReference type="RefSeq" id="XP_015591096.1">
    <property type="nucleotide sequence ID" value="XM_015735610.2"/>
</dbReference>
<dbReference type="GO" id="GO:0016787">
    <property type="term" value="F:hydrolase activity"/>
    <property type="evidence" value="ECO:0007669"/>
    <property type="project" value="UniProtKB-KW"/>
</dbReference>
<keyword evidence="9" id="KW-0378">Hydrolase</keyword>
<dbReference type="KEGG" id="ccin:107265797"/>
<gene>
    <name evidence="19 20" type="primary">LOC107265797</name>
</gene>
<keyword evidence="14" id="KW-0469">Meiosis</keyword>
<comment type="similarity">
    <text evidence="2">Belongs to the DEAD box helicase family. DEAH subfamily.</text>
</comment>
<evidence type="ECO:0000259" key="17">
    <source>
        <dbReference type="PROSITE" id="PS51194"/>
    </source>
</evidence>
<evidence type="ECO:0000256" key="14">
    <source>
        <dbReference type="ARBA" id="ARBA00023254"/>
    </source>
</evidence>
<evidence type="ECO:0000256" key="9">
    <source>
        <dbReference type="ARBA" id="ARBA00022801"/>
    </source>
</evidence>
<organism evidence="18 19">
    <name type="scientific">Cephus cinctus</name>
    <name type="common">Wheat stem sawfly</name>
    <dbReference type="NCBI Taxonomy" id="211228"/>
    <lineage>
        <taxon>Eukaryota</taxon>
        <taxon>Metazoa</taxon>
        <taxon>Ecdysozoa</taxon>
        <taxon>Arthropoda</taxon>
        <taxon>Hexapoda</taxon>
        <taxon>Insecta</taxon>
        <taxon>Pterygota</taxon>
        <taxon>Neoptera</taxon>
        <taxon>Endopterygota</taxon>
        <taxon>Hymenoptera</taxon>
        <taxon>Cephoidea</taxon>
        <taxon>Cephidae</taxon>
        <taxon>Cephus</taxon>
    </lineage>
</organism>
<dbReference type="Pfam" id="PF00271">
    <property type="entry name" value="Helicase_C"/>
    <property type="match status" value="1"/>
</dbReference>
<dbReference type="Proteomes" id="UP000694920">
    <property type="component" value="Unplaced"/>
</dbReference>
<dbReference type="GO" id="GO:0003724">
    <property type="term" value="F:RNA helicase activity"/>
    <property type="evidence" value="ECO:0007669"/>
    <property type="project" value="UniProtKB-EC"/>
</dbReference>
<dbReference type="SUPFAM" id="SSF50199">
    <property type="entry name" value="Staphylococcal nuclease"/>
    <property type="match status" value="1"/>
</dbReference>
<accession>A0AAJ7FGT2</accession>
<keyword evidence="8" id="KW-0221">Differentiation</keyword>
<keyword evidence="5" id="KW-0217">Developmental protein</keyword>
<dbReference type="InterPro" id="IPR035437">
    <property type="entry name" value="SNase_OB-fold_sf"/>
</dbReference>
<evidence type="ECO:0000256" key="12">
    <source>
        <dbReference type="ARBA" id="ARBA00022871"/>
    </source>
</evidence>
<evidence type="ECO:0000256" key="11">
    <source>
        <dbReference type="ARBA" id="ARBA00022840"/>
    </source>
</evidence>
<comment type="subcellular location">
    <subcellularLocation>
        <location evidence="1">Cytoplasm</location>
    </subcellularLocation>
</comment>
<keyword evidence="11" id="KW-0067">ATP-binding</keyword>
<dbReference type="GO" id="GO:0005524">
    <property type="term" value="F:ATP binding"/>
    <property type="evidence" value="ECO:0007669"/>
    <property type="project" value="UniProtKB-KW"/>
</dbReference>
<keyword evidence="18" id="KW-1185">Reference proteome</keyword>
<dbReference type="InterPro" id="IPR007502">
    <property type="entry name" value="Helicase-assoc_dom"/>
</dbReference>
<dbReference type="Gene3D" id="2.40.50.90">
    <property type="match status" value="1"/>
</dbReference>
<dbReference type="PROSITE" id="PS51194">
    <property type="entry name" value="HELICASE_CTER"/>
    <property type="match status" value="1"/>
</dbReference>
<evidence type="ECO:0000256" key="3">
    <source>
        <dbReference type="ARBA" id="ARBA00012552"/>
    </source>
</evidence>
<evidence type="ECO:0000256" key="1">
    <source>
        <dbReference type="ARBA" id="ARBA00004496"/>
    </source>
</evidence>
<keyword evidence="7" id="KW-0547">Nucleotide-binding</keyword>
<dbReference type="SUPFAM" id="SSF63748">
    <property type="entry name" value="Tudor/PWWP/MBT"/>
    <property type="match status" value="1"/>
</dbReference>
<dbReference type="SMART" id="SM00847">
    <property type="entry name" value="HA2"/>
    <property type="match status" value="1"/>
</dbReference>
<dbReference type="GO" id="GO:0003723">
    <property type="term" value="F:RNA binding"/>
    <property type="evidence" value="ECO:0007669"/>
    <property type="project" value="TreeGrafter"/>
</dbReference>
<dbReference type="PROSITE" id="PS51192">
    <property type="entry name" value="HELICASE_ATP_BIND_1"/>
    <property type="match status" value="1"/>
</dbReference>
<dbReference type="InterPro" id="IPR011545">
    <property type="entry name" value="DEAD/DEAH_box_helicase_dom"/>
</dbReference>
<evidence type="ECO:0000313" key="20">
    <source>
        <dbReference type="RefSeq" id="XP_015591097.1"/>
    </source>
</evidence>
<evidence type="ECO:0000256" key="4">
    <source>
        <dbReference type="ARBA" id="ARBA00013352"/>
    </source>
</evidence>
<dbReference type="GO" id="GO:0051321">
    <property type="term" value="P:meiotic cell cycle"/>
    <property type="evidence" value="ECO:0007669"/>
    <property type="project" value="UniProtKB-KW"/>
</dbReference>
<name>A0AAJ7FGT2_CEPCN</name>
<feature type="domain" description="Helicase ATP-binding" evidence="16">
    <location>
        <begin position="129"/>
        <end position="295"/>
    </location>
</feature>
<dbReference type="GeneID" id="107265797"/>
<dbReference type="InterPro" id="IPR014001">
    <property type="entry name" value="Helicase_ATP-bd"/>
</dbReference>
<proteinExistence type="inferred from homology"/>
<dbReference type="SMART" id="SM00490">
    <property type="entry name" value="HELICc"/>
    <property type="match status" value="1"/>
</dbReference>
<comment type="catalytic activity">
    <reaction evidence="15">
        <text>ATP + H2O = ADP + phosphate + H(+)</text>
        <dbReference type="Rhea" id="RHEA:13065"/>
        <dbReference type="ChEBI" id="CHEBI:15377"/>
        <dbReference type="ChEBI" id="CHEBI:15378"/>
        <dbReference type="ChEBI" id="CHEBI:30616"/>
        <dbReference type="ChEBI" id="CHEBI:43474"/>
        <dbReference type="ChEBI" id="CHEBI:456216"/>
        <dbReference type="EC" id="3.6.4.13"/>
    </reaction>
</comment>
<dbReference type="InterPro" id="IPR013087">
    <property type="entry name" value="Znf_C2H2_type"/>
</dbReference>
<dbReference type="InterPro" id="IPR002999">
    <property type="entry name" value="Tudor"/>
</dbReference>
<dbReference type="EC" id="3.6.4.13" evidence="3"/>
<evidence type="ECO:0000256" key="7">
    <source>
        <dbReference type="ARBA" id="ARBA00022741"/>
    </source>
</evidence>
<dbReference type="Gene3D" id="2.30.30.140">
    <property type="match status" value="1"/>
</dbReference>
<reference evidence="19 20" key="1">
    <citation type="submission" date="2025-04" db="UniProtKB">
        <authorList>
            <consortium name="RefSeq"/>
        </authorList>
    </citation>
    <scope>IDENTIFICATION</scope>
</reference>
<dbReference type="GO" id="GO:0005737">
    <property type="term" value="C:cytoplasm"/>
    <property type="evidence" value="ECO:0007669"/>
    <property type="project" value="UniProtKB-SubCell"/>
</dbReference>
<keyword evidence="10 19" id="KW-0347">Helicase</keyword>
<dbReference type="PANTHER" id="PTHR18934">
    <property type="entry name" value="ATP-DEPENDENT RNA HELICASE"/>
    <property type="match status" value="1"/>
</dbReference>
<dbReference type="CDD" id="cd18791">
    <property type="entry name" value="SF2_C_RHA"/>
    <property type="match status" value="1"/>
</dbReference>
<dbReference type="InterPro" id="IPR001650">
    <property type="entry name" value="Helicase_C-like"/>
</dbReference>